<dbReference type="GO" id="GO:0008999">
    <property type="term" value="F:protein-N-terminal-alanine acetyltransferase activity"/>
    <property type="evidence" value="ECO:0007669"/>
    <property type="project" value="TreeGrafter"/>
</dbReference>
<comment type="similarity">
    <text evidence="3">Belongs to the acetyltransferase family. RimJ subfamily.</text>
</comment>
<accession>A0A0K9XLP3</accession>
<dbReference type="PANTHER" id="PTHR43792:SF8">
    <property type="entry name" value="[RIBOSOMAL PROTEIN US5]-ALANINE N-ACETYLTRANSFERASE"/>
    <property type="match status" value="1"/>
</dbReference>
<proteinExistence type="inferred from homology"/>
<dbReference type="OrthoDB" id="5242221at2"/>
<dbReference type="InterPro" id="IPR016181">
    <property type="entry name" value="Acyl_CoA_acyltransferase"/>
</dbReference>
<dbReference type="EMBL" id="LFXA01000002">
    <property type="protein sequence ID" value="KNB54255.1"/>
    <property type="molecule type" value="Genomic_DNA"/>
</dbReference>
<dbReference type="InterPro" id="IPR051531">
    <property type="entry name" value="N-acetyltransferase"/>
</dbReference>
<dbReference type="PROSITE" id="PS51186">
    <property type="entry name" value="GNAT"/>
    <property type="match status" value="1"/>
</dbReference>
<dbReference type="GO" id="GO:0005737">
    <property type="term" value="C:cytoplasm"/>
    <property type="evidence" value="ECO:0007669"/>
    <property type="project" value="TreeGrafter"/>
</dbReference>
<feature type="domain" description="N-acetyltransferase" evidence="4">
    <location>
        <begin position="12"/>
        <end position="181"/>
    </location>
</feature>
<dbReference type="PANTHER" id="PTHR43792">
    <property type="entry name" value="GNAT FAMILY, PUTATIVE (AFU_ORTHOLOGUE AFUA_3G00765)-RELATED-RELATED"/>
    <property type="match status" value="1"/>
</dbReference>
<protein>
    <submittedName>
        <fullName evidence="5">Alanine acetyltransferase</fullName>
    </submittedName>
</protein>
<evidence type="ECO:0000313" key="5">
    <source>
        <dbReference type="EMBL" id="KNB54255.1"/>
    </source>
</evidence>
<evidence type="ECO:0000313" key="6">
    <source>
        <dbReference type="Proteomes" id="UP000037288"/>
    </source>
</evidence>
<keyword evidence="2" id="KW-0012">Acyltransferase</keyword>
<sequence length="186" mass="20122">MIIEPRTVAPGVALRPVTLADAAALAAAYEANHEHLRPWEPRGRDHFRTPEGQAARLAELLELRDAGRVMPWVLDAGDAGIVGVVNLNNVVRGAFRSAQLGYWVAAGWSGRGLGTAAVGAACALAGEQLGLHRVEAGTVTSNSASQRVLEKCGFERIGTAPRYLHIDGAWRDHYLFQRILNDRDPR</sequence>
<organism evidence="5 6">
    <name type="scientific">Streptomyces caatingaensis</name>
    <dbReference type="NCBI Taxonomy" id="1678637"/>
    <lineage>
        <taxon>Bacteria</taxon>
        <taxon>Bacillati</taxon>
        <taxon>Actinomycetota</taxon>
        <taxon>Actinomycetes</taxon>
        <taxon>Kitasatosporales</taxon>
        <taxon>Streptomycetaceae</taxon>
        <taxon>Streptomyces</taxon>
    </lineage>
</organism>
<dbReference type="STRING" id="1678637.AC230_04860"/>
<name>A0A0K9XLP3_9ACTN</name>
<keyword evidence="1 5" id="KW-0808">Transferase</keyword>
<evidence type="ECO:0000259" key="4">
    <source>
        <dbReference type="PROSITE" id="PS51186"/>
    </source>
</evidence>
<dbReference type="RefSeq" id="WP_049714648.1">
    <property type="nucleotide sequence ID" value="NZ_LFXA01000002.1"/>
</dbReference>
<dbReference type="Gene3D" id="3.40.630.30">
    <property type="match status" value="1"/>
</dbReference>
<dbReference type="AlphaFoldDB" id="A0A0K9XLP3"/>
<evidence type="ECO:0000256" key="2">
    <source>
        <dbReference type="ARBA" id="ARBA00023315"/>
    </source>
</evidence>
<dbReference type="Proteomes" id="UP000037288">
    <property type="component" value="Unassembled WGS sequence"/>
</dbReference>
<comment type="caution">
    <text evidence="5">The sequence shown here is derived from an EMBL/GenBank/DDBJ whole genome shotgun (WGS) entry which is preliminary data.</text>
</comment>
<gene>
    <name evidence="5" type="ORF">AC230_04860</name>
</gene>
<reference evidence="6" key="1">
    <citation type="submission" date="2015-07" db="EMBL/GenBank/DDBJ databases">
        <title>Draft genome sequence of Streptomyces sp. CMAA 1322, a bacterium isolated from Caatinga biome, from dry forest semiarid of Brazil.</title>
        <authorList>
            <person name="Santos S.N."/>
            <person name="Gacesa R."/>
            <person name="Taketani R.G."/>
            <person name="Long P.F."/>
            <person name="Melo I.S."/>
        </authorList>
    </citation>
    <scope>NUCLEOTIDE SEQUENCE [LARGE SCALE GENOMIC DNA]</scope>
    <source>
        <strain evidence="6">CMAA 1322</strain>
    </source>
</reference>
<dbReference type="Pfam" id="PF13302">
    <property type="entry name" value="Acetyltransf_3"/>
    <property type="match status" value="1"/>
</dbReference>
<dbReference type="PATRIC" id="fig|1678637.3.peg.1059"/>
<evidence type="ECO:0000256" key="3">
    <source>
        <dbReference type="ARBA" id="ARBA00038502"/>
    </source>
</evidence>
<dbReference type="SUPFAM" id="SSF55729">
    <property type="entry name" value="Acyl-CoA N-acyltransferases (Nat)"/>
    <property type="match status" value="1"/>
</dbReference>
<dbReference type="InterPro" id="IPR000182">
    <property type="entry name" value="GNAT_dom"/>
</dbReference>
<keyword evidence="6" id="KW-1185">Reference proteome</keyword>
<evidence type="ECO:0000256" key="1">
    <source>
        <dbReference type="ARBA" id="ARBA00022679"/>
    </source>
</evidence>